<evidence type="ECO:0008006" key="4">
    <source>
        <dbReference type="Google" id="ProtNLM"/>
    </source>
</evidence>
<keyword evidence="1" id="KW-0732">Signal</keyword>
<dbReference type="PANTHER" id="PTHR28075:SF1">
    <property type="entry name" value="DUF1748-DOMAIN-CONTAINING PROTEIN"/>
    <property type="match status" value="1"/>
</dbReference>
<gene>
    <name evidence="2" type="ORF">BABINDRAFT_6853</name>
</gene>
<reference evidence="3" key="1">
    <citation type="submission" date="2016-05" db="EMBL/GenBank/DDBJ databases">
        <title>Comparative genomics of biotechnologically important yeasts.</title>
        <authorList>
            <consortium name="DOE Joint Genome Institute"/>
            <person name="Riley R."/>
            <person name="Haridas S."/>
            <person name="Wolfe K.H."/>
            <person name="Lopes M.R."/>
            <person name="Hittinger C.T."/>
            <person name="Goker M."/>
            <person name="Salamov A."/>
            <person name="Wisecaver J."/>
            <person name="Long T.M."/>
            <person name="Aerts A.L."/>
            <person name="Barry K."/>
            <person name="Choi C."/>
            <person name="Clum A."/>
            <person name="Coughlan A.Y."/>
            <person name="Deshpande S."/>
            <person name="Douglass A.P."/>
            <person name="Hanson S.J."/>
            <person name="Klenk H.-P."/>
            <person name="Labutti K."/>
            <person name="Lapidus A."/>
            <person name="Lindquist E."/>
            <person name="Lipzen A."/>
            <person name="Meier-Kolthoff J.P."/>
            <person name="Ohm R.A."/>
            <person name="Otillar R.P."/>
            <person name="Pangilinan J."/>
            <person name="Peng Y."/>
            <person name="Rokas A."/>
            <person name="Rosa C.A."/>
            <person name="Scheuner C."/>
            <person name="Sibirny A.A."/>
            <person name="Slot J.C."/>
            <person name="Stielow J.B."/>
            <person name="Sun H."/>
            <person name="Kurtzman C.P."/>
            <person name="Blackwell M."/>
            <person name="Grigoriev I.V."/>
            <person name="Jeffries T.W."/>
        </authorList>
    </citation>
    <scope>NUCLEOTIDE SEQUENCE [LARGE SCALE GENOMIC DNA]</scope>
    <source>
        <strain evidence="3">NRRL Y-12698</strain>
    </source>
</reference>
<protein>
    <recommendedName>
        <fullName evidence="4">DUF1748-domain-containing protein</fullName>
    </recommendedName>
</protein>
<dbReference type="Proteomes" id="UP000094336">
    <property type="component" value="Unassembled WGS sequence"/>
</dbReference>
<organism evidence="2 3">
    <name type="scientific">Babjeviella inositovora NRRL Y-12698</name>
    <dbReference type="NCBI Taxonomy" id="984486"/>
    <lineage>
        <taxon>Eukaryota</taxon>
        <taxon>Fungi</taxon>
        <taxon>Dikarya</taxon>
        <taxon>Ascomycota</taxon>
        <taxon>Saccharomycotina</taxon>
        <taxon>Pichiomycetes</taxon>
        <taxon>Serinales incertae sedis</taxon>
        <taxon>Babjeviella</taxon>
    </lineage>
</organism>
<proteinExistence type="predicted"/>
<evidence type="ECO:0000256" key="1">
    <source>
        <dbReference type="SAM" id="SignalP"/>
    </source>
</evidence>
<evidence type="ECO:0000313" key="2">
    <source>
        <dbReference type="EMBL" id="ODQ81000.1"/>
    </source>
</evidence>
<dbReference type="PANTHER" id="PTHR28075">
    <property type="entry name" value="CHROMOSOME 16, WHOLE GENOME SHOTGUN SEQUENCE"/>
    <property type="match status" value="1"/>
</dbReference>
<dbReference type="Pfam" id="PF08520">
    <property type="entry name" value="Mitofissin"/>
    <property type="match status" value="1"/>
</dbReference>
<dbReference type="OrthoDB" id="16824at2759"/>
<dbReference type="InterPro" id="IPR013726">
    <property type="entry name" value="Mitofissin"/>
</dbReference>
<dbReference type="STRING" id="984486.A0A1E3QTL1"/>
<dbReference type="AlphaFoldDB" id="A0A1E3QTL1"/>
<evidence type="ECO:0000313" key="3">
    <source>
        <dbReference type="Proteomes" id="UP000094336"/>
    </source>
</evidence>
<dbReference type="RefSeq" id="XP_018986328.1">
    <property type="nucleotide sequence ID" value="XM_019132522.1"/>
</dbReference>
<dbReference type="GeneID" id="30150375"/>
<feature type="chain" id="PRO_5009134398" description="DUF1748-domain-containing protein" evidence="1">
    <location>
        <begin position="20"/>
        <end position="73"/>
    </location>
</feature>
<name>A0A1E3QTL1_9ASCO</name>
<sequence>MSGFLKLIHYSFDLALASAFLAGVKRNTGLAPKTDLFGDGEVQKYTQKYLGFGEWVYDASVGIFSSSEYFVRK</sequence>
<feature type="signal peptide" evidence="1">
    <location>
        <begin position="1"/>
        <end position="19"/>
    </location>
</feature>
<dbReference type="EMBL" id="KV454428">
    <property type="protein sequence ID" value="ODQ81000.1"/>
    <property type="molecule type" value="Genomic_DNA"/>
</dbReference>
<keyword evidence="3" id="KW-1185">Reference proteome</keyword>
<accession>A0A1E3QTL1</accession>
<dbReference type="GO" id="GO:0005737">
    <property type="term" value="C:cytoplasm"/>
    <property type="evidence" value="ECO:0007669"/>
    <property type="project" value="TreeGrafter"/>
</dbReference>